<dbReference type="Proteomes" id="UP000479710">
    <property type="component" value="Unassembled WGS sequence"/>
</dbReference>
<gene>
    <name evidence="1" type="ORF">E2562_007415</name>
</gene>
<name>A0A6G1CZS7_9ORYZ</name>
<comment type="caution">
    <text evidence="1">The sequence shown here is derived from an EMBL/GenBank/DDBJ whole genome shotgun (WGS) entry which is preliminary data.</text>
</comment>
<protein>
    <submittedName>
        <fullName evidence="1">Uncharacterized protein</fullName>
    </submittedName>
</protein>
<accession>A0A6G1CZS7</accession>
<sequence length="239" mass="25169">MLRAVANAGKWKVARAAAWSTPTLAARPSAVNIDHPGGLVKPHISEGWTLLRLAPPLSTGCSRGAATSSVSAAAAAANGLPFRAMPTPTAWGRGQGKIGVGVHGEPLRAFMTRAGTPKMRNLSSFAGNGGRGTSLLHSPKPHGARATTDNAETKTTTVAVDMKHRTLMASLCRLTVAAAHIRALAMEWILRLLRSPKMSLHRLAAAAAQMRALAMDMEWLMRLLLGPKTSPERLAVEAA</sequence>
<evidence type="ECO:0000313" key="1">
    <source>
        <dbReference type="EMBL" id="KAF0905632.1"/>
    </source>
</evidence>
<dbReference type="EMBL" id="SPHZ02000007">
    <property type="protein sequence ID" value="KAF0905632.1"/>
    <property type="molecule type" value="Genomic_DNA"/>
</dbReference>
<keyword evidence="2" id="KW-1185">Reference proteome</keyword>
<organism evidence="1 2">
    <name type="scientific">Oryza meyeriana var. granulata</name>
    <dbReference type="NCBI Taxonomy" id="110450"/>
    <lineage>
        <taxon>Eukaryota</taxon>
        <taxon>Viridiplantae</taxon>
        <taxon>Streptophyta</taxon>
        <taxon>Embryophyta</taxon>
        <taxon>Tracheophyta</taxon>
        <taxon>Spermatophyta</taxon>
        <taxon>Magnoliopsida</taxon>
        <taxon>Liliopsida</taxon>
        <taxon>Poales</taxon>
        <taxon>Poaceae</taxon>
        <taxon>BOP clade</taxon>
        <taxon>Oryzoideae</taxon>
        <taxon>Oryzeae</taxon>
        <taxon>Oryzinae</taxon>
        <taxon>Oryza</taxon>
        <taxon>Oryza meyeriana</taxon>
    </lineage>
</organism>
<dbReference type="AlphaFoldDB" id="A0A6G1CZS7"/>
<evidence type="ECO:0000313" key="2">
    <source>
        <dbReference type="Proteomes" id="UP000479710"/>
    </source>
</evidence>
<proteinExistence type="predicted"/>
<reference evidence="1 2" key="1">
    <citation type="submission" date="2019-11" db="EMBL/GenBank/DDBJ databases">
        <title>Whole genome sequence of Oryza granulata.</title>
        <authorList>
            <person name="Li W."/>
        </authorList>
    </citation>
    <scope>NUCLEOTIDE SEQUENCE [LARGE SCALE GENOMIC DNA]</scope>
    <source>
        <strain evidence="2">cv. Menghai</strain>
        <tissue evidence="1">Leaf</tissue>
    </source>
</reference>